<dbReference type="STRING" id="103827.A0A0N5CW89"/>
<dbReference type="EMBL" id="UYYF01004295">
    <property type="protein sequence ID" value="VDN01735.1"/>
    <property type="molecule type" value="Genomic_DNA"/>
</dbReference>
<proteinExistence type="inferred from homology"/>
<evidence type="ECO:0000313" key="5">
    <source>
        <dbReference type="Proteomes" id="UP000276776"/>
    </source>
</evidence>
<dbReference type="SUPFAM" id="SSF51905">
    <property type="entry name" value="FAD/NAD(P)-binding domain"/>
    <property type="match status" value="1"/>
</dbReference>
<dbReference type="PANTHER" id="PTHR10742">
    <property type="entry name" value="FLAVIN MONOAMINE OXIDASE"/>
    <property type="match status" value="1"/>
</dbReference>
<dbReference type="OrthoDB" id="9982100at2759"/>
<dbReference type="WBParaSite" id="TCLT_0000460501-mRNA-1">
    <property type="protein sequence ID" value="TCLT_0000460501-mRNA-1"/>
    <property type="gene ID" value="TCLT_0000460501"/>
</dbReference>
<evidence type="ECO:0000256" key="1">
    <source>
        <dbReference type="ARBA" id="ARBA00005995"/>
    </source>
</evidence>
<name>A0A0N5CW89_THECL</name>
<organism evidence="6">
    <name type="scientific">Thelazia callipaeda</name>
    <name type="common">Oriental eyeworm</name>
    <name type="synonym">Parasitic nematode</name>
    <dbReference type="NCBI Taxonomy" id="103827"/>
    <lineage>
        <taxon>Eukaryota</taxon>
        <taxon>Metazoa</taxon>
        <taxon>Ecdysozoa</taxon>
        <taxon>Nematoda</taxon>
        <taxon>Chromadorea</taxon>
        <taxon>Rhabditida</taxon>
        <taxon>Spirurina</taxon>
        <taxon>Spiruromorpha</taxon>
        <taxon>Thelazioidea</taxon>
        <taxon>Thelaziidae</taxon>
        <taxon>Thelazia</taxon>
    </lineage>
</organism>
<evidence type="ECO:0000313" key="6">
    <source>
        <dbReference type="WBParaSite" id="TCLT_0000460501-mRNA-1"/>
    </source>
</evidence>
<dbReference type="InterPro" id="IPR036188">
    <property type="entry name" value="FAD/NAD-bd_sf"/>
</dbReference>
<reference evidence="6" key="1">
    <citation type="submission" date="2017-02" db="UniProtKB">
        <authorList>
            <consortium name="WormBaseParasite"/>
        </authorList>
    </citation>
    <scope>IDENTIFICATION</scope>
</reference>
<feature type="domain" description="Amine oxidase" evidence="3">
    <location>
        <begin position="16"/>
        <end position="272"/>
    </location>
</feature>
<dbReference type="OMA" id="CPKEPTD"/>
<comment type="similarity">
    <text evidence="1">Belongs to the flavin monoamine oxidase family.</text>
</comment>
<accession>A0A0N5CW89</accession>
<dbReference type="AlphaFoldDB" id="A0A0N5CW89"/>
<dbReference type="Pfam" id="PF01593">
    <property type="entry name" value="Amino_oxidase"/>
    <property type="match status" value="1"/>
</dbReference>
<dbReference type="Proteomes" id="UP000276776">
    <property type="component" value="Unassembled WGS sequence"/>
</dbReference>
<dbReference type="InterPro" id="IPR002937">
    <property type="entry name" value="Amino_oxidase"/>
</dbReference>
<dbReference type="InterPro" id="IPR050281">
    <property type="entry name" value="Flavin_monoamine_oxidase"/>
</dbReference>
<keyword evidence="5" id="KW-1185">Reference proteome</keyword>
<protein>
    <submittedName>
        <fullName evidence="6">Amino_oxidase domain-containing protein</fullName>
    </submittedName>
</protein>
<dbReference type="Gene3D" id="3.90.660.10">
    <property type="match status" value="1"/>
</dbReference>
<evidence type="ECO:0000259" key="3">
    <source>
        <dbReference type="Pfam" id="PF01593"/>
    </source>
</evidence>
<reference evidence="4 5" key="2">
    <citation type="submission" date="2018-11" db="EMBL/GenBank/DDBJ databases">
        <authorList>
            <consortium name="Pathogen Informatics"/>
        </authorList>
    </citation>
    <scope>NUCLEOTIDE SEQUENCE [LARGE SCALE GENOMIC DNA]</scope>
</reference>
<gene>
    <name evidence="4" type="ORF">TCLT_LOCUS4594</name>
</gene>
<sequence>MYYSEAIKALYQIWLAVVNGLNKLIDSLSAGLDICLEHVVEEIRYDDNKVSVTCSVKGQQKAVFVAECVLSTLPLGVLKRSVKNKSRAPLFIPPLPVSKVDAIDAVGFGNVNKVILVFEKAFWGSTHAFGHAVNPLIDTGFRGEYFMFQAHENVPVLTVLVSGMAAEFVENTPAQKYISKIMAFLKAVFGEECPAQPKDIIITRWRSDCFSQGSYSYIPPGCSPVLYDTLSAPVKDSSGFDRIFFAGEHTCREQPASLHGAYMSGLREAGHIANRLIGIPYSSNLTNSDGTSDVCI</sequence>
<keyword evidence="2" id="KW-0560">Oxidoreductase</keyword>
<evidence type="ECO:0000313" key="4">
    <source>
        <dbReference type="EMBL" id="VDN01735.1"/>
    </source>
</evidence>
<dbReference type="GO" id="GO:0016491">
    <property type="term" value="F:oxidoreductase activity"/>
    <property type="evidence" value="ECO:0007669"/>
    <property type="project" value="UniProtKB-KW"/>
</dbReference>
<dbReference type="Gene3D" id="3.50.50.60">
    <property type="entry name" value="FAD/NAD(P)-binding domain"/>
    <property type="match status" value="1"/>
</dbReference>
<evidence type="ECO:0000256" key="2">
    <source>
        <dbReference type="ARBA" id="ARBA00023002"/>
    </source>
</evidence>
<dbReference type="SUPFAM" id="SSF54373">
    <property type="entry name" value="FAD-linked reductases, C-terminal domain"/>
    <property type="match status" value="1"/>
</dbReference>
<dbReference type="PANTHER" id="PTHR10742:SF386">
    <property type="entry name" value="LYSINE-SPECIFIC HISTONE DEMETHYLASE 1A"/>
    <property type="match status" value="1"/>
</dbReference>